<keyword evidence="6" id="KW-0436">Ligase</keyword>
<dbReference type="SUPFAM" id="SSF100950">
    <property type="entry name" value="NagB/RpiA/CoA transferase-like"/>
    <property type="match status" value="1"/>
</dbReference>
<sequence length="182" mass="20849">MMNKKDIRKDILSIRDSLSDSQREALNNKIFDKVINSSEYKRAKCIFVFVSYRSEVNTHGIIKHALSSGKIVCVPKIISKDEGMKAVRIEKFSELVPGAFNILEPISTYKKIDETFIDLTYVPGVAFDRHGGRVGYGGGYYDRFLKKLKKDSEKIAICYNFQLLDEVPRENHDVSIYKIITD</sequence>
<evidence type="ECO:0000313" key="6">
    <source>
        <dbReference type="EMBL" id="CDL90783.1"/>
    </source>
</evidence>
<dbReference type="NCBIfam" id="TIGR02727">
    <property type="entry name" value="MTHFS_bact"/>
    <property type="match status" value="1"/>
</dbReference>
<name>W6N2Z5_CLOTY</name>
<gene>
    <name evidence="6" type="ORF">CTDIVETGP_0853</name>
</gene>
<dbReference type="EC" id="6.3.3.2" evidence="5"/>
<dbReference type="Gene3D" id="3.40.50.10420">
    <property type="entry name" value="NagB/RpiA/CoA transferase-like"/>
    <property type="match status" value="1"/>
</dbReference>
<dbReference type="PANTHER" id="PTHR23407:SF1">
    <property type="entry name" value="5-FORMYLTETRAHYDROFOLATE CYCLO-LIGASE"/>
    <property type="match status" value="1"/>
</dbReference>
<dbReference type="GeneID" id="29418559"/>
<organism evidence="6 7">
    <name type="scientific">Clostridium tyrobutyricum DIVETGP</name>
    <dbReference type="NCBI Taxonomy" id="1408889"/>
    <lineage>
        <taxon>Bacteria</taxon>
        <taxon>Bacillati</taxon>
        <taxon>Bacillota</taxon>
        <taxon>Clostridia</taxon>
        <taxon>Eubacteriales</taxon>
        <taxon>Clostridiaceae</taxon>
        <taxon>Clostridium</taxon>
    </lineage>
</organism>
<evidence type="ECO:0000256" key="1">
    <source>
        <dbReference type="ARBA" id="ARBA00010638"/>
    </source>
</evidence>
<dbReference type="OrthoDB" id="9801938at2"/>
<dbReference type="GO" id="GO:0009396">
    <property type="term" value="P:folic acid-containing compound biosynthetic process"/>
    <property type="evidence" value="ECO:0007669"/>
    <property type="project" value="TreeGrafter"/>
</dbReference>
<comment type="catalytic activity">
    <reaction evidence="5">
        <text>(6S)-5-formyl-5,6,7,8-tetrahydrofolate + ATP = (6R)-5,10-methenyltetrahydrofolate + ADP + phosphate</text>
        <dbReference type="Rhea" id="RHEA:10488"/>
        <dbReference type="ChEBI" id="CHEBI:30616"/>
        <dbReference type="ChEBI" id="CHEBI:43474"/>
        <dbReference type="ChEBI" id="CHEBI:57455"/>
        <dbReference type="ChEBI" id="CHEBI:57457"/>
        <dbReference type="ChEBI" id="CHEBI:456216"/>
        <dbReference type="EC" id="6.3.3.2"/>
    </reaction>
</comment>
<comment type="cofactor">
    <cofactor evidence="5">
        <name>Mg(2+)</name>
        <dbReference type="ChEBI" id="CHEBI:18420"/>
    </cofactor>
</comment>
<feature type="binding site" evidence="4">
    <location>
        <begin position="4"/>
        <end position="8"/>
    </location>
    <ligand>
        <name>ATP</name>
        <dbReference type="ChEBI" id="CHEBI:30616"/>
    </ligand>
</feature>
<dbReference type="RefSeq" id="WP_017750554.1">
    <property type="nucleotide sequence ID" value="NZ_CBXI010000010.1"/>
</dbReference>
<comment type="caution">
    <text evidence="6">The sequence shown here is derived from an EMBL/GenBank/DDBJ whole genome shotgun (WGS) entry which is preliminary data.</text>
</comment>
<dbReference type="EMBL" id="CBXI010000010">
    <property type="protein sequence ID" value="CDL90783.1"/>
    <property type="molecule type" value="Genomic_DNA"/>
</dbReference>
<proteinExistence type="inferred from homology"/>
<dbReference type="InterPro" id="IPR024185">
    <property type="entry name" value="FTHF_cligase-like_sf"/>
</dbReference>
<keyword evidence="7" id="KW-1185">Reference proteome</keyword>
<comment type="similarity">
    <text evidence="1 5">Belongs to the 5-formyltetrahydrofolate cyclo-ligase family.</text>
</comment>
<dbReference type="Pfam" id="PF01812">
    <property type="entry name" value="5-FTHF_cyc-lig"/>
    <property type="match status" value="1"/>
</dbReference>
<feature type="binding site" evidence="4">
    <location>
        <position position="50"/>
    </location>
    <ligand>
        <name>substrate</name>
    </ligand>
</feature>
<dbReference type="GO" id="GO:0005524">
    <property type="term" value="F:ATP binding"/>
    <property type="evidence" value="ECO:0007669"/>
    <property type="project" value="UniProtKB-KW"/>
</dbReference>
<evidence type="ECO:0000256" key="5">
    <source>
        <dbReference type="RuleBase" id="RU361279"/>
    </source>
</evidence>
<reference evidence="6 7" key="1">
    <citation type="journal article" date="2015" name="Genome Announc.">
        <title>Draft Genome Sequence of Clostridium tyrobutyricum Strain DIVETGP, Isolated from Cow's Milk for Grana Padano Production.</title>
        <authorList>
            <person name="Soggiu A."/>
            <person name="Piras C."/>
            <person name="Gaiarsa S."/>
            <person name="Sassera D."/>
            <person name="Roncada P."/>
            <person name="Bendixen E."/>
            <person name="Brasca M."/>
            <person name="Bonizzi L."/>
        </authorList>
    </citation>
    <scope>NUCLEOTIDE SEQUENCE [LARGE SCALE GENOMIC DNA]</scope>
    <source>
        <strain evidence="6 7">DIVETGP</strain>
    </source>
</reference>
<keyword evidence="2 4" id="KW-0547">Nucleotide-binding</keyword>
<dbReference type="GO" id="GO:0030272">
    <property type="term" value="F:5-formyltetrahydrofolate cyclo-ligase activity"/>
    <property type="evidence" value="ECO:0007669"/>
    <property type="project" value="UniProtKB-EC"/>
</dbReference>
<dbReference type="AlphaFoldDB" id="W6N2Z5"/>
<dbReference type="PANTHER" id="PTHR23407">
    <property type="entry name" value="ATPASE INHIBITOR/5-FORMYLTETRAHYDROFOLATE CYCLO-LIGASE"/>
    <property type="match status" value="1"/>
</dbReference>
<dbReference type="InterPro" id="IPR002698">
    <property type="entry name" value="FTHF_cligase"/>
</dbReference>
<evidence type="ECO:0000256" key="3">
    <source>
        <dbReference type="ARBA" id="ARBA00022840"/>
    </source>
</evidence>
<dbReference type="GO" id="GO:0046872">
    <property type="term" value="F:metal ion binding"/>
    <property type="evidence" value="ECO:0007669"/>
    <property type="project" value="UniProtKB-KW"/>
</dbReference>
<keyword evidence="5" id="KW-0479">Metal-binding</keyword>
<evidence type="ECO:0000313" key="7">
    <source>
        <dbReference type="Proteomes" id="UP000019482"/>
    </source>
</evidence>
<protein>
    <recommendedName>
        <fullName evidence="5">5-formyltetrahydrofolate cyclo-ligase</fullName>
        <ecNumber evidence="5">6.3.3.2</ecNumber>
    </recommendedName>
</protein>
<keyword evidence="5" id="KW-0460">Magnesium</keyword>
<dbReference type="PIRSF" id="PIRSF006806">
    <property type="entry name" value="FTHF_cligase"/>
    <property type="match status" value="1"/>
</dbReference>
<keyword evidence="3 4" id="KW-0067">ATP-binding</keyword>
<dbReference type="InterPro" id="IPR037171">
    <property type="entry name" value="NagB/RpiA_transferase-like"/>
</dbReference>
<evidence type="ECO:0000256" key="2">
    <source>
        <dbReference type="ARBA" id="ARBA00022741"/>
    </source>
</evidence>
<dbReference type="Proteomes" id="UP000019482">
    <property type="component" value="Unassembled WGS sequence"/>
</dbReference>
<feature type="binding site" evidence="4">
    <location>
        <begin position="133"/>
        <end position="141"/>
    </location>
    <ligand>
        <name>ATP</name>
        <dbReference type="ChEBI" id="CHEBI:30616"/>
    </ligand>
</feature>
<accession>W6N2Z5</accession>
<dbReference type="GO" id="GO:0035999">
    <property type="term" value="P:tetrahydrofolate interconversion"/>
    <property type="evidence" value="ECO:0007669"/>
    <property type="project" value="TreeGrafter"/>
</dbReference>
<feature type="binding site" evidence="4">
    <location>
        <position position="55"/>
    </location>
    <ligand>
        <name>substrate</name>
    </ligand>
</feature>
<evidence type="ECO:0000256" key="4">
    <source>
        <dbReference type="PIRSR" id="PIRSR006806-1"/>
    </source>
</evidence>